<feature type="region of interest" description="Disordered" evidence="2">
    <location>
        <begin position="481"/>
        <end position="596"/>
    </location>
</feature>
<dbReference type="Proteomes" id="UP000307440">
    <property type="component" value="Unassembled WGS sequence"/>
</dbReference>
<name>A0A5C3LBF7_COPMA</name>
<feature type="coiled-coil region" evidence="1">
    <location>
        <begin position="378"/>
        <end position="412"/>
    </location>
</feature>
<proteinExistence type="predicted"/>
<feature type="compositionally biased region" description="Polar residues" evidence="2">
    <location>
        <begin position="579"/>
        <end position="592"/>
    </location>
</feature>
<feature type="compositionally biased region" description="Basic and acidic residues" evidence="2">
    <location>
        <begin position="11"/>
        <end position="20"/>
    </location>
</feature>
<keyword evidence="4" id="KW-1185">Reference proteome</keyword>
<dbReference type="AlphaFoldDB" id="A0A5C3LBF7"/>
<evidence type="ECO:0000256" key="1">
    <source>
        <dbReference type="SAM" id="Coils"/>
    </source>
</evidence>
<evidence type="ECO:0000313" key="4">
    <source>
        <dbReference type="Proteomes" id="UP000307440"/>
    </source>
</evidence>
<keyword evidence="1" id="KW-0175">Coiled coil</keyword>
<gene>
    <name evidence="3" type="ORF">FA15DRAFT_693691</name>
</gene>
<protein>
    <submittedName>
        <fullName evidence="3">Uncharacterized protein</fullName>
    </submittedName>
</protein>
<accession>A0A5C3LBF7</accession>
<feature type="region of interest" description="Disordered" evidence="2">
    <location>
        <begin position="142"/>
        <end position="349"/>
    </location>
</feature>
<feature type="compositionally biased region" description="Basic and acidic residues" evidence="2">
    <location>
        <begin position="174"/>
        <end position="194"/>
    </location>
</feature>
<sequence length="663" mass="73429">MKRLLAQVDSNGERIKDPRTRPGPPRSQQALANPETAGQATRDPRTRPPQIQQRQVEQPPALNAVRTREELEKLSRREVQALAKEHKIAANLKSTKIIDEIIKRQPPPAEVQPPAPEPSPAPAPEPSVLSMRLVYSIPIDRPVVANPTTPPPKRRRVNATPITHAADNEGLARNNEENRVHFVEEHDSNEERRSPRIRVGGPGTTPYPLHVKEESATPGLGSQTNGSNASSSNSPLQESPTLRLSTASSALRRSGAPEVETPFLPLSAPGPSSIVSQRREHESSDDDSDSSSIFGDRKAAERDARESVARGQEEAQAEKEVYREDGHAAPAASSSPLPSPATRGEGGSSQVIVRLAQEYTNQDLRHIHSKLLETGGIYDAHESVLDDADMVIKALEQDIQNAKKDIGRLAYTMSAIEATIMVPWKQTPNMSDGSHFMENERDRKRWFAWSKLKDAEAVDRFESHEELRGAFEALMRDGKQVDKENVQVQEGAEGEAKDVVEEGDHEKQGEQAEEKQEKERTPQNAAEPGGQDYWEDFTEFPSAEFRPDYGGVLSPPEKPTTSARKRLRSEFEAEEENTEGPSATIHNRTFSPGTRPKHHMMLAAARPAFPSSPLEPACTCTPQRSLRSRHDAECRIWEFTSPRFYPVSPVYSPNTGPPYPSPI</sequence>
<dbReference type="OrthoDB" id="2687054at2759"/>
<reference evidence="3 4" key="1">
    <citation type="journal article" date="2019" name="Nat. Ecol. Evol.">
        <title>Megaphylogeny resolves global patterns of mushroom evolution.</title>
        <authorList>
            <person name="Varga T."/>
            <person name="Krizsan K."/>
            <person name="Foldi C."/>
            <person name="Dima B."/>
            <person name="Sanchez-Garcia M."/>
            <person name="Sanchez-Ramirez S."/>
            <person name="Szollosi G.J."/>
            <person name="Szarkandi J.G."/>
            <person name="Papp V."/>
            <person name="Albert L."/>
            <person name="Andreopoulos W."/>
            <person name="Angelini C."/>
            <person name="Antonin V."/>
            <person name="Barry K.W."/>
            <person name="Bougher N.L."/>
            <person name="Buchanan P."/>
            <person name="Buyck B."/>
            <person name="Bense V."/>
            <person name="Catcheside P."/>
            <person name="Chovatia M."/>
            <person name="Cooper J."/>
            <person name="Damon W."/>
            <person name="Desjardin D."/>
            <person name="Finy P."/>
            <person name="Geml J."/>
            <person name="Haridas S."/>
            <person name="Hughes K."/>
            <person name="Justo A."/>
            <person name="Karasinski D."/>
            <person name="Kautmanova I."/>
            <person name="Kiss B."/>
            <person name="Kocsube S."/>
            <person name="Kotiranta H."/>
            <person name="LaButti K.M."/>
            <person name="Lechner B.E."/>
            <person name="Liimatainen K."/>
            <person name="Lipzen A."/>
            <person name="Lukacs Z."/>
            <person name="Mihaltcheva S."/>
            <person name="Morgado L.N."/>
            <person name="Niskanen T."/>
            <person name="Noordeloos M.E."/>
            <person name="Ohm R.A."/>
            <person name="Ortiz-Santana B."/>
            <person name="Ovrebo C."/>
            <person name="Racz N."/>
            <person name="Riley R."/>
            <person name="Savchenko A."/>
            <person name="Shiryaev A."/>
            <person name="Soop K."/>
            <person name="Spirin V."/>
            <person name="Szebenyi C."/>
            <person name="Tomsovsky M."/>
            <person name="Tulloss R.E."/>
            <person name="Uehling J."/>
            <person name="Grigoriev I.V."/>
            <person name="Vagvolgyi C."/>
            <person name="Papp T."/>
            <person name="Martin F.M."/>
            <person name="Miettinen O."/>
            <person name="Hibbett D.S."/>
            <person name="Nagy L.G."/>
        </authorList>
    </citation>
    <scope>NUCLEOTIDE SEQUENCE [LARGE SCALE GENOMIC DNA]</scope>
    <source>
        <strain evidence="3 4">CBS 121175</strain>
    </source>
</reference>
<feature type="region of interest" description="Disordered" evidence="2">
    <location>
        <begin position="1"/>
        <end position="65"/>
    </location>
</feature>
<feature type="region of interest" description="Disordered" evidence="2">
    <location>
        <begin position="97"/>
        <end position="127"/>
    </location>
</feature>
<feature type="compositionally biased region" description="Pro residues" evidence="2">
    <location>
        <begin position="105"/>
        <end position="125"/>
    </location>
</feature>
<feature type="compositionally biased region" description="Polar residues" evidence="2">
    <location>
        <begin position="26"/>
        <end position="39"/>
    </location>
</feature>
<feature type="compositionally biased region" description="Low complexity" evidence="2">
    <location>
        <begin position="241"/>
        <end position="254"/>
    </location>
</feature>
<evidence type="ECO:0000313" key="3">
    <source>
        <dbReference type="EMBL" id="TFK25628.1"/>
    </source>
</evidence>
<feature type="compositionally biased region" description="Polar residues" evidence="2">
    <location>
        <begin position="220"/>
        <end position="240"/>
    </location>
</feature>
<evidence type="ECO:0000256" key="2">
    <source>
        <dbReference type="SAM" id="MobiDB-lite"/>
    </source>
</evidence>
<feature type="compositionally biased region" description="Basic and acidic residues" evidence="2">
    <location>
        <begin position="295"/>
        <end position="327"/>
    </location>
</feature>
<dbReference type="EMBL" id="ML210184">
    <property type="protein sequence ID" value="TFK25628.1"/>
    <property type="molecule type" value="Genomic_DNA"/>
</dbReference>
<organism evidence="3 4">
    <name type="scientific">Coprinopsis marcescibilis</name>
    <name type="common">Agaric fungus</name>
    <name type="synonym">Psathyrella marcescibilis</name>
    <dbReference type="NCBI Taxonomy" id="230819"/>
    <lineage>
        <taxon>Eukaryota</taxon>
        <taxon>Fungi</taxon>
        <taxon>Dikarya</taxon>
        <taxon>Basidiomycota</taxon>
        <taxon>Agaricomycotina</taxon>
        <taxon>Agaricomycetes</taxon>
        <taxon>Agaricomycetidae</taxon>
        <taxon>Agaricales</taxon>
        <taxon>Agaricineae</taxon>
        <taxon>Psathyrellaceae</taxon>
        <taxon>Coprinopsis</taxon>
    </lineage>
</organism>
<feature type="compositionally biased region" description="Basic and acidic residues" evidence="2">
    <location>
        <begin position="494"/>
        <end position="521"/>
    </location>
</feature>